<evidence type="ECO:0000256" key="2">
    <source>
        <dbReference type="ARBA" id="ARBA00004777"/>
    </source>
</evidence>
<evidence type="ECO:0000256" key="1">
    <source>
        <dbReference type="ARBA" id="ARBA00001974"/>
    </source>
</evidence>
<dbReference type="InterPro" id="IPR003171">
    <property type="entry name" value="Mehydrof_redctse-like"/>
</dbReference>
<evidence type="ECO:0000313" key="12">
    <source>
        <dbReference type="Proteomes" id="UP000001508"/>
    </source>
</evidence>
<feature type="domain" description="Methylene-tetrahydrofolate reductase C-terminal-like" evidence="10">
    <location>
        <begin position="399"/>
        <end position="490"/>
    </location>
</feature>
<dbReference type="Gene3D" id="3.20.20.220">
    <property type="match status" value="1"/>
</dbReference>
<evidence type="ECO:0000256" key="5">
    <source>
        <dbReference type="ARBA" id="ARBA00022827"/>
    </source>
</evidence>
<dbReference type="SUPFAM" id="SSF51730">
    <property type="entry name" value="FAD-linked oxidoreductase"/>
    <property type="match status" value="1"/>
</dbReference>
<evidence type="ECO:0000256" key="8">
    <source>
        <dbReference type="ARBA" id="ARBA00048628"/>
    </source>
</evidence>
<dbReference type="InParanoid" id="D6Z060"/>
<evidence type="ECO:0000256" key="9">
    <source>
        <dbReference type="RuleBase" id="RU003862"/>
    </source>
</evidence>
<dbReference type="GO" id="GO:0035999">
    <property type="term" value="P:tetrahydrofolate interconversion"/>
    <property type="evidence" value="ECO:0007669"/>
    <property type="project" value="UniProtKB-UniPathway"/>
</dbReference>
<dbReference type="OrthoDB" id="5428919at2"/>
<dbReference type="Proteomes" id="UP000001508">
    <property type="component" value="Chromosome"/>
</dbReference>
<comment type="cofactor">
    <cofactor evidence="1 9">
        <name>FAD</name>
        <dbReference type="ChEBI" id="CHEBI:57692"/>
    </cofactor>
</comment>
<dbReference type="STRING" id="589865.DaAHT2_2428"/>
<proteinExistence type="inferred from homology"/>
<dbReference type="GO" id="GO:0106312">
    <property type="term" value="F:methylenetetrahydrofolate reductase (NADH) activity"/>
    <property type="evidence" value="ECO:0007669"/>
    <property type="project" value="UniProtKB-EC"/>
</dbReference>
<evidence type="ECO:0000259" key="10">
    <source>
        <dbReference type="Pfam" id="PF12225"/>
    </source>
</evidence>
<keyword evidence="4 9" id="KW-0285">Flavoprotein</keyword>
<evidence type="ECO:0000313" key="11">
    <source>
        <dbReference type="EMBL" id="ADH87093.1"/>
    </source>
</evidence>
<dbReference type="InterPro" id="IPR029041">
    <property type="entry name" value="FAD-linked_oxidoreductase-like"/>
</dbReference>
<evidence type="ECO:0000256" key="3">
    <source>
        <dbReference type="ARBA" id="ARBA00006743"/>
    </source>
</evidence>
<dbReference type="PANTHER" id="PTHR45754:SF3">
    <property type="entry name" value="METHYLENETETRAHYDROFOLATE REDUCTASE (NADPH)"/>
    <property type="match status" value="1"/>
</dbReference>
<keyword evidence="6 9" id="KW-0560">Oxidoreductase</keyword>
<sequence>MTLSPFFRALSDPDNFTLTLELVPGRSGRGTGHDRALAVARQAVADGRLTAVSITENAGGQVALSPEVLGVEICALGLEVIVHLSCKDKNRNQMESQLFAWDRLGISDLLVITGDYPKPGYRGLSKPVFDLDSVQALDLIGVMNRGGWPSGGEKARPNPLLQTTGFVKGVALSPFKHSEPELVMQYVKLRRKLAAGADYIITQIGYDARKFQEVLLFLERQGQGRVPVLGNVFIPSLKVAELMYRGEIPGCVIPEKLYTTMQQEARSPDRGKKARLMRAAALLAVLRGLGYAGAHIGGPGLTYDDIALVLDRAEELAADWRALLPELAFWPEDSCFLFRRDPETGLNLPEEEPLTEPGGEKWSYYLSHLAHEAAFVPRGPFYRPMKRLCLAWDDSRLSRALIHFEHLLKFLAFGCKNCGDCTLVELAYLCPQAACAKYILNGPCGGSRDGWCEVYPGRRRCIYVRAYQRLKSVGRQAEMKDDLVPPRDWSLNNTSSWVNYFRGLDHQGGPDQD</sequence>
<protein>
    <recommendedName>
        <fullName evidence="9">Methylenetetrahydrofolate reductase</fullName>
    </recommendedName>
</protein>
<dbReference type="RefSeq" id="WP_013164605.1">
    <property type="nucleotide sequence ID" value="NC_014216.1"/>
</dbReference>
<dbReference type="AlphaFoldDB" id="D6Z060"/>
<dbReference type="UniPathway" id="UPA00193"/>
<dbReference type="GO" id="GO:0005829">
    <property type="term" value="C:cytosol"/>
    <property type="evidence" value="ECO:0007669"/>
    <property type="project" value="TreeGrafter"/>
</dbReference>
<name>D6Z060_DESAT</name>
<dbReference type="Pfam" id="PF12225">
    <property type="entry name" value="DUF5981"/>
    <property type="match status" value="1"/>
</dbReference>
<dbReference type="KEGG" id="dak:DaAHT2_2428"/>
<dbReference type="GO" id="GO:0071949">
    <property type="term" value="F:FAD binding"/>
    <property type="evidence" value="ECO:0007669"/>
    <property type="project" value="TreeGrafter"/>
</dbReference>
<gene>
    <name evidence="11" type="ordered locus">DaAHT2_2428</name>
</gene>
<accession>D6Z060</accession>
<dbReference type="GO" id="GO:0009086">
    <property type="term" value="P:methionine biosynthetic process"/>
    <property type="evidence" value="ECO:0007669"/>
    <property type="project" value="TreeGrafter"/>
</dbReference>
<dbReference type="HOGENOM" id="CLU_536107_0_0_7"/>
<comment type="catalytic activity">
    <reaction evidence="8">
        <text>(6S)-5-methyl-5,6,7,8-tetrahydrofolate + NAD(+) = (6R)-5,10-methylene-5,6,7,8-tetrahydrofolate + NADH + H(+)</text>
        <dbReference type="Rhea" id="RHEA:19821"/>
        <dbReference type="ChEBI" id="CHEBI:15378"/>
        <dbReference type="ChEBI" id="CHEBI:15636"/>
        <dbReference type="ChEBI" id="CHEBI:18608"/>
        <dbReference type="ChEBI" id="CHEBI:57540"/>
        <dbReference type="ChEBI" id="CHEBI:57945"/>
        <dbReference type="EC" id="1.5.1.54"/>
    </reaction>
    <physiologicalReaction direction="right-to-left" evidence="8">
        <dbReference type="Rhea" id="RHEA:19823"/>
    </physiologicalReaction>
</comment>
<keyword evidence="5 9" id="KW-0274">FAD</keyword>
<organism evidence="11 12">
    <name type="scientific">Desulfurivibrio alkaliphilus (strain DSM 19089 / UNIQEM U267 / AHT2)</name>
    <dbReference type="NCBI Taxonomy" id="589865"/>
    <lineage>
        <taxon>Bacteria</taxon>
        <taxon>Pseudomonadati</taxon>
        <taxon>Thermodesulfobacteriota</taxon>
        <taxon>Desulfobulbia</taxon>
        <taxon>Desulfobulbales</taxon>
        <taxon>Desulfobulbaceae</taxon>
        <taxon>Desulfurivibrio</taxon>
    </lineage>
</organism>
<dbReference type="Pfam" id="PF02219">
    <property type="entry name" value="MTHFR"/>
    <property type="match status" value="1"/>
</dbReference>
<dbReference type="InterPro" id="IPR022026">
    <property type="entry name" value="DUF5981"/>
</dbReference>
<evidence type="ECO:0000256" key="6">
    <source>
        <dbReference type="ARBA" id="ARBA00023002"/>
    </source>
</evidence>
<evidence type="ECO:0000256" key="4">
    <source>
        <dbReference type="ARBA" id="ARBA00022630"/>
    </source>
</evidence>
<comment type="pathway">
    <text evidence="7">Amino-acid biosynthesis; L-methionine biosynthesis via de novo pathway.</text>
</comment>
<comment type="similarity">
    <text evidence="3 9">Belongs to the methylenetetrahydrofolate reductase family.</text>
</comment>
<dbReference type="eggNOG" id="COG0685">
    <property type="taxonomic scope" value="Bacteria"/>
</dbReference>
<keyword evidence="12" id="KW-1185">Reference proteome</keyword>
<dbReference type="PANTHER" id="PTHR45754">
    <property type="entry name" value="METHYLENETETRAHYDROFOLATE REDUCTASE"/>
    <property type="match status" value="1"/>
</dbReference>
<reference evidence="12" key="1">
    <citation type="submission" date="2010-02" db="EMBL/GenBank/DDBJ databases">
        <title>Complete sequence of Desulfurivibrio alkaliphilus AHT2.</title>
        <authorList>
            <consortium name="US DOE Joint Genome Institute"/>
            <person name="Pitluck S."/>
            <person name="Chertkov O."/>
            <person name="Detter J.C."/>
            <person name="Han C."/>
            <person name="Tapia R."/>
            <person name="Larimer F."/>
            <person name="Land M."/>
            <person name="Hauser L."/>
            <person name="Kyrpides N."/>
            <person name="Mikhailova N."/>
            <person name="Sorokin D.Y."/>
            <person name="Muyzer G."/>
            <person name="Woyke T."/>
        </authorList>
    </citation>
    <scope>NUCLEOTIDE SEQUENCE [LARGE SCALE GENOMIC DNA]</scope>
    <source>
        <strain evidence="12">DSM 19089 / UNIQEM U267 / AHT2</strain>
    </source>
</reference>
<evidence type="ECO:0000256" key="7">
    <source>
        <dbReference type="ARBA" id="ARBA00034478"/>
    </source>
</evidence>
<dbReference type="EMBL" id="CP001940">
    <property type="protein sequence ID" value="ADH87093.1"/>
    <property type="molecule type" value="Genomic_DNA"/>
</dbReference>
<comment type="pathway">
    <text evidence="2 9">One-carbon metabolism; tetrahydrofolate interconversion.</text>
</comment>